<gene>
    <name evidence="1" type="ORF">B0F90DRAFT_1704850</name>
</gene>
<sequence length="57" mass="6388">MLAKEIHRGIHDRELLVLAGWYLRIAQHVMGILGREGDAGGPLEEIDILSNLINKEL</sequence>
<protein>
    <submittedName>
        <fullName evidence="1">Uncharacterized protein</fullName>
    </submittedName>
</protein>
<name>A0AAD4QQ68_9AGAM</name>
<dbReference type="EMBL" id="WTXG01000007">
    <property type="protein sequence ID" value="KAI0304356.1"/>
    <property type="molecule type" value="Genomic_DNA"/>
</dbReference>
<evidence type="ECO:0000313" key="2">
    <source>
        <dbReference type="Proteomes" id="UP001203297"/>
    </source>
</evidence>
<accession>A0AAD4QQ68</accession>
<reference evidence="1" key="1">
    <citation type="journal article" date="2022" name="New Phytol.">
        <title>Evolutionary transition to the ectomycorrhizal habit in the genomes of a hyperdiverse lineage of mushroom-forming fungi.</title>
        <authorList>
            <person name="Looney B."/>
            <person name="Miyauchi S."/>
            <person name="Morin E."/>
            <person name="Drula E."/>
            <person name="Courty P.E."/>
            <person name="Kohler A."/>
            <person name="Kuo A."/>
            <person name="LaButti K."/>
            <person name="Pangilinan J."/>
            <person name="Lipzen A."/>
            <person name="Riley R."/>
            <person name="Andreopoulos W."/>
            <person name="He G."/>
            <person name="Johnson J."/>
            <person name="Nolan M."/>
            <person name="Tritt A."/>
            <person name="Barry K.W."/>
            <person name="Grigoriev I.V."/>
            <person name="Nagy L.G."/>
            <person name="Hibbett D."/>
            <person name="Henrissat B."/>
            <person name="Matheny P.B."/>
            <person name="Labbe J."/>
            <person name="Martin F.M."/>
        </authorList>
    </citation>
    <scope>NUCLEOTIDE SEQUENCE</scope>
    <source>
        <strain evidence="1">BPL690</strain>
    </source>
</reference>
<evidence type="ECO:0000313" key="1">
    <source>
        <dbReference type="EMBL" id="KAI0304356.1"/>
    </source>
</evidence>
<dbReference type="AlphaFoldDB" id="A0AAD4QQ68"/>
<keyword evidence="2" id="KW-1185">Reference proteome</keyword>
<dbReference type="Proteomes" id="UP001203297">
    <property type="component" value="Unassembled WGS sequence"/>
</dbReference>
<organism evidence="1 2">
    <name type="scientific">Multifurca ochricompacta</name>
    <dbReference type="NCBI Taxonomy" id="376703"/>
    <lineage>
        <taxon>Eukaryota</taxon>
        <taxon>Fungi</taxon>
        <taxon>Dikarya</taxon>
        <taxon>Basidiomycota</taxon>
        <taxon>Agaricomycotina</taxon>
        <taxon>Agaricomycetes</taxon>
        <taxon>Russulales</taxon>
        <taxon>Russulaceae</taxon>
        <taxon>Multifurca</taxon>
    </lineage>
</organism>
<proteinExistence type="predicted"/>
<feature type="non-terminal residue" evidence="1">
    <location>
        <position position="57"/>
    </location>
</feature>
<comment type="caution">
    <text evidence="1">The sequence shown here is derived from an EMBL/GenBank/DDBJ whole genome shotgun (WGS) entry which is preliminary data.</text>
</comment>